<keyword evidence="4" id="KW-0418">Kinase</keyword>
<name>A0A317CTK4_9ACTN</name>
<dbReference type="Gene3D" id="1.10.10.10">
    <property type="entry name" value="Winged helix-like DNA-binding domain superfamily/Winged helix DNA-binding domain"/>
    <property type="match status" value="1"/>
</dbReference>
<comment type="similarity">
    <text evidence="1">Belongs to the ROK (NagC/XylR) family.</text>
</comment>
<dbReference type="Pfam" id="PF12802">
    <property type="entry name" value="MarR_2"/>
    <property type="match status" value="1"/>
</dbReference>
<dbReference type="Gene3D" id="3.30.420.40">
    <property type="match status" value="2"/>
</dbReference>
<dbReference type="PANTHER" id="PTHR18964">
    <property type="entry name" value="ROK (REPRESSOR, ORF, KINASE) FAMILY"/>
    <property type="match status" value="1"/>
</dbReference>
<accession>A0A317CTK4</accession>
<dbReference type="PANTHER" id="PTHR18964:SF149">
    <property type="entry name" value="BIFUNCTIONAL UDP-N-ACETYLGLUCOSAMINE 2-EPIMERASE_N-ACETYLMANNOSAMINE KINASE"/>
    <property type="match status" value="1"/>
</dbReference>
<gene>
    <name evidence="4" type="ORF">DKT68_26215</name>
</gene>
<dbReference type="RefSeq" id="WP_109820048.1">
    <property type="nucleotide sequence ID" value="NZ_QGKR01000303.1"/>
</dbReference>
<reference evidence="4 5" key="1">
    <citation type="submission" date="2018-05" db="EMBL/GenBank/DDBJ databases">
        <title>Micromonospora atacamensis sp. nov., a novel actinobacteria isolated from high altitude Atacama Desert soil.</title>
        <authorList>
            <person name="Carro L."/>
            <person name="Golinska P."/>
            <person name="Klenk H.-P."/>
            <person name="Goodfellow M."/>
        </authorList>
    </citation>
    <scope>NUCLEOTIDE SEQUENCE [LARGE SCALE GENOMIC DNA]</scope>
    <source>
        <strain evidence="4 5">5R2A7</strain>
    </source>
</reference>
<evidence type="ECO:0000256" key="1">
    <source>
        <dbReference type="ARBA" id="ARBA00006479"/>
    </source>
</evidence>
<dbReference type="SUPFAM" id="SSF53067">
    <property type="entry name" value="Actin-like ATPase domain"/>
    <property type="match status" value="1"/>
</dbReference>
<evidence type="ECO:0000259" key="3">
    <source>
        <dbReference type="Pfam" id="PF12802"/>
    </source>
</evidence>
<dbReference type="OrthoDB" id="5174513at2"/>
<dbReference type="InterPro" id="IPR000600">
    <property type="entry name" value="ROK"/>
</dbReference>
<dbReference type="EMBL" id="QGKR01000303">
    <property type="protein sequence ID" value="PWR05492.1"/>
    <property type="molecule type" value="Genomic_DNA"/>
</dbReference>
<feature type="region of interest" description="Disordered" evidence="2">
    <location>
        <begin position="1"/>
        <end position="25"/>
    </location>
</feature>
<evidence type="ECO:0000313" key="4">
    <source>
        <dbReference type="EMBL" id="PWR05492.1"/>
    </source>
</evidence>
<organism evidence="4 5">
    <name type="scientific">Micromonospora acroterricola</name>
    <dbReference type="NCBI Taxonomy" id="2202421"/>
    <lineage>
        <taxon>Bacteria</taxon>
        <taxon>Bacillati</taxon>
        <taxon>Actinomycetota</taxon>
        <taxon>Actinomycetes</taxon>
        <taxon>Micromonosporales</taxon>
        <taxon>Micromonosporaceae</taxon>
        <taxon>Micromonospora</taxon>
    </lineage>
</organism>
<dbReference type="GO" id="GO:0016301">
    <property type="term" value="F:kinase activity"/>
    <property type="evidence" value="ECO:0007669"/>
    <property type="project" value="UniProtKB-KW"/>
</dbReference>
<comment type="caution">
    <text evidence="4">The sequence shown here is derived from an EMBL/GenBank/DDBJ whole genome shotgun (WGS) entry which is preliminary data.</text>
</comment>
<keyword evidence="4" id="KW-0808">Transferase</keyword>
<evidence type="ECO:0000313" key="5">
    <source>
        <dbReference type="Proteomes" id="UP000245410"/>
    </source>
</evidence>
<dbReference type="Pfam" id="PF00480">
    <property type="entry name" value="ROK"/>
    <property type="match status" value="1"/>
</dbReference>
<proteinExistence type="inferred from homology"/>
<sequence length="420" mass="43355">MATPVRSGPAGIGRNPESPLPSLPGASQEEIRRQNLGAVLRYVHLHGPTSRAELTSRLGLNRSTIGALAADLVASGLVTEEAPTTARRAGRPSLVVSPRSVRVYAHALSIDADRLRAARVGLGGRILDLREVARPSGMAAVDAVGPLADLVRDMERSVDADALLVGGAVAVTDTTRDPDGRILIAGVNEALGIALEAEFTACPGFVAGDLADIAGLAEHIRGVAAGVDDLIYLHGDVGISAGLIVSGRLIIGHRGHSGKVGHMVVNPNGRLCGCGSRGCWETEIGEGALLRHAGRDPNDRGAVAEVLRAAADGDRTAREAVEHVADWLGFGVANLVNVVNPDAVVFGGSLRDIFTAGADTVRSRLDAMPLPISRQHLRLEAAALGRDAVLIGAAELAFDKLLADPLNVGVAGQTGADDRA</sequence>
<dbReference type="InterPro" id="IPR036390">
    <property type="entry name" value="WH_DNA-bd_sf"/>
</dbReference>
<dbReference type="Proteomes" id="UP000245410">
    <property type="component" value="Unassembled WGS sequence"/>
</dbReference>
<keyword evidence="5" id="KW-1185">Reference proteome</keyword>
<dbReference type="InterPro" id="IPR000835">
    <property type="entry name" value="HTH_MarR-typ"/>
</dbReference>
<dbReference type="AlphaFoldDB" id="A0A317CTK4"/>
<dbReference type="GO" id="GO:0003700">
    <property type="term" value="F:DNA-binding transcription factor activity"/>
    <property type="evidence" value="ECO:0007669"/>
    <property type="project" value="InterPro"/>
</dbReference>
<feature type="domain" description="HTH marR-type" evidence="3">
    <location>
        <begin position="39"/>
        <end position="88"/>
    </location>
</feature>
<evidence type="ECO:0000256" key="2">
    <source>
        <dbReference type="SAM" id="MobiDB-lite"/>
    </source>
</evidence>
<dbReference type="InterPro" id="IPR043129">
    <property type="entry name" value="ATPase_NBD"/>
</dbReference>
<protein>
    <submittedName>
        <fullName evidence="4">Sugar kinase</fullName>
    </submittedName>
</protein>
<dbReference type="SUPFAM" id="SSF46785">
    <property type="entry name" value="Winged helix' DNA-binding domain"/>
    <property type="match status" value="1"/>
</dbReference>
<dbReference type="InterPro" id="IPR036388">
    <property type="entry name" value="WH-like_DNA-bd_sf"/>
</dbReference>